<accession>A0A212DHL1</accession>
<dbReference type="PRINTS" id="PR00205">
    <property type="entry name" value="CADHERIN"/>
</dbReference>
<dbReference type="Pfam" id="PF00028">
    <property type="entry name" value="Cadherin"/>
    <property type="match status" value="4"/>
</dbReference>
<evidence type="ECO:0000313" key="13">
    <source>
        <dbReference type="EMBL" id="OWK17747.1"/>
    </source>
</evidence>
<sequence length="500" mass="53388">MLRCPKAWPPAVYASDADAGANGAVTYEINRRQSEGDGPFSIDAHTGLLRLERPLDFEQRRVHELVVQARDGGAHPELGSAFVTVHVRDANDNQPSMTVIFLSADGSPRVSEAAPPGQLVARISVSDPDDGDFAHVNVSLEGGEGHFALSTQDSVIYLVCVARRLDREERDPYNLRVTATDSGSPPLRAEAAFVLHVTDVNDNAPTFDRQLYRPEPLPEVALPGSFVVRVTARDPDQGTNGQVTYSLAPGVHTRWFSIDPTSGIVTATDADSGPFGLLSYSLGAGLGTSGPPPFRIDAHSGDVCTTRTLDRDQGPSSFDFTVTAVDGGGLKSMVYVKVFVSDENDNPPQFYPREYAASLSAQSAPGTAVLRVRAHDPDQGPHGRLSYHILAGNSPPLFALDEHSGLLTVAWPLARRASSMVQLEIGARDGGGLQAEPSARVNISIVAGAPVPPVFEQLQYVFSVPEDVAPGTSVGVVQAHNPPGIPYHYTHVVPYPDTPM</sequence>
<feature type="domain" description="Cadherin" evidence="12">
    <location>
        <begin position="110"/>
        <end position="207"/>
    </location>
</feature>
<evidence type="ECO:0000256" key="7">
    <source>
        <dbReference type="ARBA" id="ARBA00022889"/>
    </source>
</evidence>
<evidence type="ECO:0000256" key="4">
    <source>
        <dbReference type="ARBA" id="ARBA00022729"/>
    </source>
</evidence>
<dbReference type="AlphaFoldDB" id="A0A212DHL1"/>
<feature type="domain" description="Cadherin" evidence="12">
    <location>
        <begin position="217"/>
        <end position="350"/>
    </location>
</feature>
<feature type="domain" description="Cadherin" evidence="12">
    <location>
        <begin position="351"/>
        <end position="455"/>
    </location>
</feature>
<dbReference type="FunFam" id="2.60.40.60:FF:000102">
    <property type="entry name" value="Dachsous cadherin-related 1b"/>
    <property type="match status" value="1"/>
</dbReference>
<feature type="domain" description="Cadherin" evidence="12">
    <location>
        <begin position="12"/>
        <end position="97"/>
    </location>
</feature>
<comment type="subcellular location">
    <subcellularLocation>
        <location evidence="1">Cell membrane</location>
        <topology evidence="1">Single-pass type I membrane protein</topology>
    </subcellularLocation>
</comment>
<evidence type="ECO:0000256" key="1">
    <source>
        <dbReference type="ARBA" id="ARBA00004251"/>
    </source>
</evidence>
<keyword evidence="10" id="KW-0325">Glycoprotein</keyword>
<dbReference type="GO" id="GO:0005509">
    <property type="term" value="F:calcium ion binding"/>
    <property type="evidence" value="ECO:0007669"/>
    <property type="project" value="UniProtKB-UniRule"/>
</dbReference>
<dbReference type="PANTHER" id="PTHR24026:SF133">
    <property type="entry name" value="CADHERIN-RELATED FAMILY MEMBER 2"/>
    <property type="match status" value="1"/>
</dbReference>
<dbReference type="SUPFAM" id="SSF49313">
    <property type="entry name" value="Cadherin-like"/>
    <property type="match status" value="6"/>
</dbReference>
<dbReference type="InterPro" id="IPR015919">
    <property type="entry name" value="Cadherin-like_sf"/>
</dbReference>
<keyword evidence="5" id="KW-0677">Repeat</keyword>
<keyword evidence="4" id="KW-0732">Signal</keyword>
<keyword evidence="8" id="KW-1133">Transmembrane helix</keyword>
<keyword evidence="14" id="KW-1185">Reference proteome</keyword>
<dbReference type="OrthoDB" id="6252479at2759"/>
<name>A0A212DHL1_CEREH</name>
<reference evidence="13 14" key="1">
    <citation type="journal article" date="2018" name="Mol. Genet. Genomics">
        <title>The red deer Cervus elaphus genome CerEla1.0: sequencing, annotating, genes, and chromosomes.</title>
        <authorList>
            <person name="Bana N.A."/>
            <person name="Nyiri A."/>
            <person name="Nagy J."/>
            <person name="Frank K."/>
            <person name="Nagy T."/>
            <person name="Steger V."/>
            <person name="Schiller M."/>
            <person name="Lakatos P."/>
            <person name="Sugar L."/>
            <person name="Horn P."/>
            <person name="Barta E."/>
            <person name="Orosz L."/>
        </authorList>
    </citation>
    <scope>NUCLEOTIDE SEQUENCE [LARGE SCALE GENOMIC DNA]</scope>
    <source>
        <strain evidence="13">Hungarian</strain>
    </source>
</reference>
<comment type="caution">
    <text evidence="13">The sequence shown here is derived from an EMBL/GenBank/DDBJ whole genome shotgun (WGS) entry which is preliminary data.</text>
</comment>
<protein>
    <recommendedName>
        <fullName evidence="12">Cadherin domain-containing protein</fullName>
    </recommendedName>
</protein>
<dbReference type="InterPro" id="IPR002126">
    <property type="entry name" value="Cadherin-like_dom"/>
</dbReference>
<dbReference type="EMBL" id="MKHE01000001">
    <property type="protein sequence ID" value="OWK17747.1"/>
    <property type="molecule type" value="Genomic_DNA"/>
</dbReference>
<dbReference type="GO" id="GO:0005886">
    <property type="term" value="C:plasma membrane"/>
    <property type="evidence" value="ECO:0007669"/>
    <property type="project" value="UniProtKB-SubCell"/>
</dbReference>
<keyword evidence="3" id="KW-0812">Transmembrane</keyword>
<dbReference type="SMART" id="SM00112">
    <property type="entry name" value="CA"/>
    <property type="match status" value="4"/>
</dbReference>
<evidence type="ECO:0000256" key="9">
    <source>
        <dbReference type="ARBA" id="ARBA00023136"/>
    </source>
</evidence>
<dbReference type="InterPro" id="IPR020894">
    <property type="entry name" value="Cadherin_CS"/>
</dbReference>
<organism evidence="13 14">
    <name type="scientific">Cervus elaphus hippelaphus</name>
    <name type="common">European red deer</name>
    <dbReference type="NCBI Taxonomy" id="46360"/>
    <lineage>
        <taxon>Eukaryota</taxon>
        <taxon>Metazoa</taxon>
        <taxon>Chordata</taxon>
        <taxon>Craniata</taxon>
        <taxon>Vertebrata</taxon>
        <taxon>Euteleostomi</taxon>
        <taxon>Mammalia</taxon>
        <taxon>Eutheria</taxon>
        <taxon>Laurasiatheria</taxon>
        <taxon>Artiodactyla</taxon>
        <taxon>Ruminantia</taxon>
        <taxon>Pecora</taxon>
        <taxon>Cervidae</taxon>
        <taxon>Cervinae</taxon>
        <taxon>Cervus</taxon>
    </lineage>
</organism>
<evidence type="ECO:0000256" key="10">
    <source>
        <dbReference type="ARBA" id="ARBA00023180"/>
    </source>
</evidence>
<dbReference type="GO" id="GO:0007156">
    <property type="term" value="P:homophilic cell adhesion via plasma membrane adhesion molecules"/>
    <property type="evidence" value="ECO:0007669"/>
    <property type="project" value="InterPro"/>
</dbReference>
<evidence type="ECO:0000256" key="11">
    <source>
        <dbReference type="PROSITE-ProRule" id="PRU00043"/>
    </source>
</evidence>
<evidence type="ECO:0000259" key="12">
    <source>
        <dbReference type="PROSITE" id="PS50268"/>
    </source>
</evidence>
<evidence type="ECO:0000256" key="2">
    <source>
        <dbReference type="ARBA" id="ARBA00022475"/>
    </source>
</evidence>
<dbReference type="PROSITE" id="PS00232">
    <property type="entry name" value="CADHERIN_1"/>
    <property type="match status" value="2"/>
</dbReference>
<keyword evidence="9" id="KW-0472">Membrane</keyword>
<dbReference type="Proteomes" id="UP000242450">
    <property type="component" value="Chromosome 1"/>
</dbReference>
<gene>
    <name evidence="13" type="ORF">Celaphus_00009121</name>
</gene>
<dbReference type="FunFam" id="2.60.40.60:FF:000020">
    <property type="entry name" value="Dachsous cadherin-related 1b"/>
    <property type="match status" value="1"/>
</dbReference>
<evidence type="ECO:0000256" key="3">
    <source>
        <dbReference type="ARBA" id="ARBA00022692"/>
    </source>
</evidence>
<keyword evidence="7" id="KW-0130">Cell adhesion</keyword>
<evidence type="ECO:0000256" key="8">
    <source>
        <dbReference type="ARBA" id="ARBA00022989"/>
    </source>
</evidence>
<evidence type="ECO:0000256" key="6">
    <source>
        <dbReference type="ARBA" id="ARBA00022837"/>
    </source>
</evidence>
<dbReference type="PROSITE" id="PS50268">
    <property type="entry name" value="CADHERIN_2"/>
    <property type="match status" value="4"/>
</dbReference>
<dbReference type="CDD" id="cd11304">
    <property type="entry name" value="Cadherin_repeat"/>
    <property type="match status" value="5"/>
</dbReference>
<proteinExistence type="predicted"/>
<keyword evidence="2" id="KW-1003">Cell membrane</keyword>
<dbReference type="Gene3D" id="2.60.40.60">
    <property type="entry name" value="Cadherins"/>
    <property type="match status" value="5"/>
</dbReference>
<dbReference type="PANTHER" id="PTHR24026">
    <property type="entry name" value="FAT ATYPICAL CADHERIN-RELATED"/>
    <property type="match status" value="1"/>
</dbReference>
<dbReference type="FunFam" id="2.60.40.60:FF:000060">
    <property type="entry name" value="Putative cadherin-23"/>
    <property type="match status" value="1"/>
</dbReference>
<evidence type="ECO:0000256" key="5">
    <source>
        <dbReference type="ARBA" id="ARBA00022737"/>
    </source>
</evidence>
<keyword evidence="6 11" id="KW-0106">Calcium</keyword>
<evidence type="ECO:0000313" key="14">
    <source>
        <dbReference type="Proteomes" id="UP000242450"/>
    </source>
</evidence>